<evidence type="ECO:0000313" key="1">
    <source>
        <dbReference type="EMBL" id="PSH70047.1"/>
    </source>
</evidence>
<accession>A0A2P7BUA6</accession>
<reference evidence="2" key="1">
    <citation type="submission" date="2017-11" db="EMBL/GenBank/DDBJ databases">
        <authorList>
            <person name="Kuznetsova I."/>
            <person name="Sazanova A."/>
            <person name="Chirak E."/>
            <person name="Safronova V."/>
            <person name="Willems A."/>
        </authorList>
    </citation>
    <scope>NUCLEOTIDE SEQUENCE [LARGE SCALE GENOMIC DNA]</scope>
    <source>
        <strain evidence="2">STM 196</strain>
    </source>
</reference>
<dbReference type="Proteomes" id="UP000241444">
    <property type="component" value="Unassembled WGS sequence"/>
</dbReference>
<protein>
    <recommendedName>
        <fullName evidence="3">Phasin domain-containing protein</fullName>
    </recommendedName>
</protein>
<keyword evidence="2" id="KW-1185">Reference proteome</keyword>
<evidence type="ECO:0008006" key="3">
    <source>
        <dbReference type="Google" id="ProtNLM"/>
    </source>
</evidence>
<dbReference type="EMBL" id="PGGO01000002">
    <property type="protein sequence ID" value="PSH70047.1"/>
    <property type="molecule type" value="Genomic_DNA"/>
</dbReference>
<sequence>MTYSCAPTAKPFINSVAMTINGQKIGAAAVSRRAHALQEMIRVQIGLLSFYQHRLEQDMHLITELVASGKYHNAFGVLDDFYRDAVAEYTNEAHRLASEGCRITSDVVKRAICDVEASIRDLAV</sequence>
<comment type="caution">
    <text evidence="1">The sequence shown here is derived from an EMBL/GenBank/DDBJ whole genome shotgun (WGS) entry which is preliminary data.</text>
</comment>
<name>A0A2P7BUA6_9HYPH</name>
<gene>
    <name evidence="1" type="ORF">CU102_02765</name>
</gene>
<proteinExistence type="predicted"/>
<organism evidence="1 2">
    <name type="scientific">Phyllobacterium brassicacearum</name>
    <dbReference type="NCBI Taxonomy" id="314235"/>
    <lineage>
        <taxon>Bacteria</taxon>
        <taxon>Pseudomonadati</taxon>
        <taxon>Pseudomonadota</taxon>
        <taxon>Alphaproteobacteria</taxon>
        <taxon>Hyphomicrobiales</taxon>
        <taxon>Phyllobacteriaceae</taxon>
        <taxon>Phyllobacterium</taxon>
    </lineage>
</organism>
<dbReference type="AlphaFoldDB" id="A0A2P7BUA6"/>
<evidence type="ECO:0000313" key="2">
    <source>
        <dbReference type="Proteomes" id="UP000241444"/>
    </source>
</evidence>